<evidence type="ECO:0000256" key="10">
    <source>
        <dbReference type="SAM" id="MobiDB-lite"/>
    </source>
</evidence>
<reference evidence="15" key="1">
    <citation type="journal article" date="2008" name="Nat. Genet.">
        <title>The Pristionchus pacificus genome provides a unique perspective on nematode lifestyle and parasitism.</title>
        <authorList>
            <person name="Dieterich C."/>
            <person name="Clifton S.W."/>
            <person name="Schuster L.N."/>
            <person name="Chinwalla A."/>
            <person name="Delehaunty K."/>
            <person name="Dinkelacker I."/>
            <person name="Fulton L."/>
            <person name="Fulton R."/>
            <person name="Godfrey J."/>
            <person name="Minx P."/>
            <person name="Mitreva M."/>
            <person name="Roeseler W."/>
            <person name="Tian H."/>
            <person name="Witte H."/>
            <person name="Yang S.P."/>
            <person name="Wilson R.K."/>
            <person name="Sommer R.J."/>
        </authorList>
    </citation>
    <scope>NUCLEOTIDE SEQUENCE [LARGE SCALE GENOMIC DNA]</scope>
    <source>
        <strain evidence="15">PS312</strain>
    </source>
</reference>
<dbReference type="SUPFAM" id="SSF56112">
    <property type="entry name" value="Protein kinase-like (PK-like)"/>
    <property type="match status" value="1"/>
</dbReference>
<reference evidence="14" key="2">
    <citation type="submission" date="2022-06" db="UniProtKB">
        <authorList>
            <consortium name="EnsemblMetazoa"/>
        </authorList>
    </citation>
    <scope>IDENTIFICATION</scope>
    <source>
        <strain evidence="14">PS312</strain>
    </source>
</reference>
<gene>
    <name evidence="14" type="primary">WBGene00282344</name>
</gene>
<dbReference type="GO" id="GO:0006974">
    <property type="term" value="P:DNA damage response"/>
    <property type="evidence" value="ECO:0007669"/>
    <property type="project" value="UniProtKB-KW"/>
</dbReference>
<organism evidence="14 15">
    <name type="scientific">Pristionchus pacificus</name>
    <name type="common">Parasitic nematode worm</name>
    <dbReference type="NCBI Taxonomy" id="54126"/>
    <lineage>
        <taxon>Eukaryota</taxon>
        <taxon>Metazoa</taxon>
        <taxon>Ecdysozoa</taxon>
        <taxon>Nematoda</taxon>
        <taxon>Chromadorea</taxon>
        <taxon>Rhabditida</taxon>
        <taxon>Rhabditina</taxon>
        <taxon>Diplogasteromorpha</taxon>
        <taxon>Diplogasteroidea</taxon>
        <taxon>Neodiplogasteridae</taxon>
        <taxon>Pristionchus</taxon>
    </lineage>
</organism>
<dbReference type="Gene3D" id="3.30.1010.10">
    <property type="entry name" value="Phosphatidylinositol 3-kinase Catalytic Subunit, Chain A, domain 4"/>
    <property type="match status" value="1"/>
</dbReference>
<proteinExistence type="predicted"/>
<evidence type="ECO:0000259" key="13">
    <source>
        <dbReference type="PROSITE" id="PS51462"/>
    </source>
</evidence>
<evidence type="ECO:0000259" key="11">
    <source>
        <dbReference type="PROSITE" id="PS50290"/>
    </source>
</evidence>
<protein>
    <recommendedName>
        <fullName evidence="2">non-specific serine/threonine protein kinase</fullName>
        <ecNumber evidence="2">2.7.11.1</ecNumber>
    </recommendedName>
</protein>
<evidence type="ECO:0000256" key="4">
    <source>
        <dbReference type="ARBA" id="ARBA00022741"/>
    </source>
</evidence>
<evidence type="ECO:0000313" key="14">
    <source>
        <dbReference type="EnsemblMetazoa" id="PPA43975.1"/>
    </source>
</evidence>
<name>A0A8R1Z2K4_PRIPA</name>
<dbReference type="GO" id="GO:0010945">
    <property type="term" value="F:coenzyme A diphosphatase activity"/>
    <property type="evidence" value="ECO:0007669"/>
    <property type="project" value="InterPro"/>
</dbReference>
<dbReference type="InterPro" id="IPR038980">
    <property type="entry name" value="ATM_plant"/>
</dbReference>
<evidence type="ECO:0000256" key="6">
    <source>
        <dbReference type="ARBA" id="ARBA00022777"/>
    </source>
</evidence>
<dbReference type="GO" id="GO:0005634">
    <property type="term" value="C:nucleus"/>
    <property type="evidence" value="ECO:0007669"/>
    <property type="project" value="UniProtKB-SubCell"/>
</dbReference>
<evidence type="ECO:0000256" key="9">
    <source>
        <dbReference type="SAM" id="Coils"/>
    </source>
</evidence>
<dbReference type="InterPro" id="IPR036940">
    <property type="entry name" value="PI3/4_kinase_cat_sf"/>
</dbReference>
<dbReference type="SMART" id="SM01343">
    <property type="entry name" value="FATC"/>
    <property type="match status" value="1"/>
</dbReference>
<feature type="compositionally biased region" description="Basic and acidic residues" evidence="10">
    <location>
        <begin position="603"/>
        <end position="612"/>
    </location>
</feature>
<feature type="coiled-coil region" evidence="9">
    <location>
        <begin position="2045"/>
        <end position="2072"/>
    </location>
</feature>
<dbReference type="CDD" id="cd03426">
    <property type="entry name" value="NUDIX_CoAse_Nudt7"/>
    <property type="match status" value="1"/>
</dbReference>
<feature type="region of interest" description="Disordered" evidence="10">
    <location>
        <begin position="603"/>
        <end position="629"/>
    </location>
</feature>
<evidence type="ECO:0000256" key="7">
    <source>
        <dbReference type="ARBA" id="ARBA00022840"/>
    </source>
</evidence>
<keyword evidence="5" id="KW-0227">DNA damage</keyword>
<sequence length="2589" mass="295912">MTEQEAAVLAIIDRQKRVLVCKRADHLRSHPGEACLAGGKREKGDASLVDTALREAQEEIGVDRELVTVQYELEPITSLSGMWVHTIVGTVADEPALSINTDEVAKTEWIPLQSFLKNDHHWNMLHGHYNVHGFDFPEMRVFGLTANLCILIAIRELEMVPEFDINPALTTDIMQSLSPAEILARFFQYYYENELVEEISHLLNAHFSNIISGDNEQEYNGGQLLHDLITCSIQEIVRNEDKGIDSKAFRREVFDMAVKFVAKAILEVWKDLWKRFSVFHSGANPPFKYISSILECLAAILKIAEHTPLADHPWKTVNTVIDGLGLRNEDSRVWIRHRPATCSELLRMLRMLLHQWGFTYRVQLVAAMEYTIRGIAAAIEFDSNMAKWSMPWSEIKKCSAMEQSWLLLEEYASLVAPKGCPIHIPTGTAPMDSVLVELADQLVVKYAKCSTSTRSVPPSPGMCRLAARALVVLHRLQSTGSTDEEEGGGGMGVGCSTQLASFTKMKLTSQFAIRKPIQAMASLDFKILLNNCTSAHQNEYPTDWARFVIECMTQVFEGHVQDLGSDVADLMQLTIASTKNGVSEELIPSIARLLCTVMERRNEEMSEERRTGVDTPSTSRRSSRGSNGICSDGAAVSELWSRAHSWTHMPTCFETATRLMIECDRWLLSHEESSMHQPELRWTRMIEVLKPAPFSSTTAIDLLQHLIANYEFDEKERLTKHDEKHKGQDWPFRRELIDWLLCRDATLDISSAIVAVCSYYPKREIVRPIDRRSSPWTNQECRMRVLVRTQFDGEKEKEKERNARPDTLIREMVEAVVEEVGRDSTNDLTQLRRLCVLQRLTTRVKKEKIKVDEPTPAGASSDILNESILSVRREMEVEGMDGLAEMRWASCQWFERHGVNAIDTEILLRLLQHEEIIDGLPDMHFHSLLLRRDNERNEKDRERLTALASIMRQFMMDYPEAEKMVPAIESMAACSSLHLVNFTMRRMGDVMEKLTEAAENVMDVQTMIYKYGHMVLPESRARLIDKMSRLVEEEEDGRSFANHMEEIVIAHYATEIPLEYAIHYMDKQDDLVRVTSLESLVSRLQLESDRGEMTGECEELVKACLSPSRWEDHADAVKIVMRWPELMKRCLTTQPLLCSIMDEMAAAIDIDTVIKKEIKDEEMDEENYDEQHKDYIDLENLWSPMQREISRVCSRLRVKKEQTEGQFSCSMADSSLPTSLLLPRVDWKILQREWNGTMQSHAIKIIVEYGKRCEEIGLELRFLHIIEYLIGHNSTDGSGKQLRKISPYLFLLEPLAEQAVWSIHRRCSSHSTDFSRASMQWSRIRNLLRSSVSPSHLRLRPVLKGHQSKMFEEKDFDPENLSVLISTKEWWERAIVRWENIEKQCGVIEIAGDSSALATLRSHLIDAYRTLHEARCVPETAATVLPKLATKGMGEMARSTFDGPSFSSWLRLHIELWWYGRRFTECTPEEIEVIMDTYSEAPLGERINGQLNMPSERRGEENDLLHRLLRLAYNTTKENEWKCLLARLTTVLPALNLHYECLPYIVSFCPKDEAIELLLMASPDLLQEREEEKKEKEREGRRERRRREDREVKRRVGDVALVMEECITVAGISSFSRVCEENGRDAEQPLEDMAKLAIDSGVMSLARICIDLAAESSLPNRSLFLFEPTFTLPDCLEDTKKAAIRRILAESRYDWHLSTSSEARAALDEEENNYLLRFTQWTSFSKLLSNREKSLNGALVLMQKDEDSCQRVVDRLRSSISTRLCSTRDLLSNGVREDVRCAELLRIFKEEKDVSTLPSSLTSLSSSSFSQSSSHLNEDCLLRVGVALAKWSRRMEEGKKGREEGRMESFSTLSERDLTHKRVEEAVRHLEGIRAYKPALRLLNQWSKLSSLSESSSIKAKISLDEARIRVHMGEVYVGLHVIEEIKKENQGDERILARSSFLEADITLEHSRNREKSRQIVKKALTLLRPIADSLNGEDARLMHEAHARIFDQTAKILEETQTIMESRGFTMKREAIDDWTIQLEELMERARGRSLDDNEKRTKVRLEREAACEAEEIDRMETRMAELAIECIVSGLDALKSSSNTKPDTSAEILFPLLDVIFKYGQTDQVAAIIKEHIIQSDCLYFIQGVGHIIGHIFKETPITKPLRVLLAKLVMQYPYHTLPRLLFYYDAGCNYKVNLSFLKGAEETNIRNVIDFAIKKRQEVAGDVNKIVKAHFMFRDFTAADVANRTLFTKGLPGESIDTVLHITSVNDVFFQADGLSVPKVLTVRTSDGVERRIICKKEDVRQDAMVEHLFEAVNTILRQANGGRQHQELRTYKVIPLDLNNGLIEFCGGTISLKELLCGADRVSGLHKEIHPEDMTAKEAYAEMANARREEKVKVFKEICKRFRPVFRHYFYKAYGSPRDWSEKLDAYRRSLAQWSIVCYIVGLGDRHSSNVLFEPSTAKFVHIDLGMILEYSKRSLPVPERVPFRLTRDLVDPLIGDVLDGHFTSIAVDTIVALRKKSSVLLGIASALLRETMSNFEEAAPRKDSSLISKAAIGRLRDKLEGTDAGFAPQTPEEQVRRLIGEATDIQNLATIFQGWMPFL</sequence>
<dbReference type="Proteomes" id="UP000005239">
    <property type="component" value="Unassembled WGS sequence"/>
</dbReference>
<keyword evidence="3" id="KW-0808">Transferase</keyword>
<keyword evidence="6" id="KW-0418">Kinase</keyword>
<evidence type="ECO:0000259" key="12">
    <source>
        <dbReference type="PROSITE" id="PS51190"/>
    </source>
</evidence>
<evidence type="ECO:0000313" key="15">
    <source>
        <dbReference type="Proteomes" id="UP000005239"/>
    </source>
</evidence>
<dbReference type="PROSITE" id="PS51462">
    <property type="entry name" value="NUDIX"/>
    <property type="match status" value="1"/>
</dbReference>
<dbReference type="Pfam" id="PF02260">
    <property type="entry name" value="FATC"/>
    <property type="match status" value="1"/>
</dbReference>
<dbReference type="EnsemblMetazoa" id="PPA43975.1">
    <property type="protein sequence ID" value="PPA43975.1"/>
    <property type="gene ID" value="WBGene00282344"/>
</dbReference>
<dbReference type="InterPro" id="IPR045121">
    <property type="entry name" value="CoAse"/>
</dbReference>
<dbReference type="Gene3D" id="1.10.1070.11">
    <property type="entry name" value="Phosphatidylinositol 3-/4-kinase, catalytic domain"/>
    <property type="match status" value="1"/>
</dbReference>
<dbReference type="InterPro" id="IPR000403">
    <property type="entry name" value="PI3/4_kinase_cat_dom"/>
</dbReference>
<feature type="domain" description="Nudix hydrolase" evidence="13">
    <location>
        <begin position="3"/>
        <end position="132"/>
    </location>
</feature>
<evidence type="ECO:0000256" key="5">
    <source>
        <dbReference type="ARBA" id="ARBA00022763"/>
    </source>
</evidence>
<keyword evidence="8" id="KW-0539">Nucleus</keyword>
<feature type="region of interest" description="Disordered" evidence="10">
    <location>
        <begin position="1569"/>
        <end position="1589"/>
    </location>
</feature>
<dbReference type="PANTHER" id="PTHR37079">
    <property type="entry name" value="SERINE/THREONINE-PROTEIN KINASE ATM"/>
    <property type="match status" value="1"/>
</dbReference>
<evidence type="ECO:0000256" key="3">
    <source>
        <dbReference type="ARBA" id="ARBA00022679"/>
    </source>
</evidence>
<feature type="domain" description="PI3K/PI4K catalytic" evidence="11">
    <location>
        <begin position="2253"/>
        <end position="2570"/>
    </location>
</feature>
<dbReference type="Pfam" id="PF00454">
    <property type="entry name" value="PI3_PI4_kinase"/>
    <property type="match status" value="1"/>
</dbReference>
<dbReference type="PROSITE" id="PS50290">
    <property type="entry name" value="PI3_4_KINASE_3"/>
    <property type="match status" value="1"/>
</dbReference>
<dbReference type="GO" id="GO:0004674">
    <property type="term" value="F:protein serine/threonine kinase activity"/>
    <property type="evidence" value="ECO:0007669"/>
    <property type="project" value="UniProtKB-EC"/>
</dbReference>
<dbReference type="InterPro" id="IPR015797">
    <property type="entry name" value="NUDIX_hydrolase-like_dom_sf"/>
</dbReference>
<feature type="domain" description="FATC" evidence="12">
    <location>
        <begin position="2557"/>
        <end position="2589"/>
    </location>
</feature>
<dbReference type="GO" id="GO:0005524">
    <property type="term" value="F:ATP binding"/>
    <property type="evidence" value="ECO:0007669"/>
    <property type="project" value="UniProtKB-KW"/>
</dbReference>
<keyword evidence="15" id="KW-1185">Reference proteome</keyword>
<dbReference type="InterPro" id="IPR011009">
    <property type="entry name" value="Kinase-like_dom_sf"/>
</dbReference>
<dbReference type="SUPFAM" id="SSF55811">
    <property type="entry name" value="Nudix"/>
    <property type="match status" value="1"/>
</dbReference>
<keyword evidence="9" id="KW-0175">Coiled coil</keyword>
<dbReference type="InterPro" id="IPR018936">
    <property type="entry name" value="PI3/4_kinase_CS"/>
</dbReference>
<evidence type="ECO:0000256" key="8">
    <source>
        <dbReference type="ARBA" id="ARBA00023242"/>
    </source>
</evidence>
<dbReference type="PANTHER" id="PTHR37079:SF4">
    <property type="entry name" value="SERINE_THREONINE-PROTEIN KINASE ATM"/>
    <property type="match status" value="1"/>
</dbReference>
<dbReference type="EC" id="2.7.11.1" evidence="2"/>
<keyword evidence="4" id="KW-0547">Nucleotide-binding</keyword>
<accession>A0A8R1Z2K4</accession>
<comment type="subcellular location">
    <subcellularLocation>
        <location evidence="1">Nucleus</location>
    </subcellularLocation>
</comment>
<dbReference type="PROSITE" id="PS51190">
    <property type="entry name" value="FATC"/>
    <property type="match status" value="1"/>
</dbReference>
<evidence type="ECO:0000256" key="1">
    <source>
        <dbReference type="ARBA" id="ARBA00004123"/>
    </source>
</evidence>
<dbReference type="Pfam" id="PF00293">
    <property type="entry name" value="NUDIX"/>
    <property type="match status" value="1"/>
</dbReference>
<dbReference type="InterPro" id="IPR003152">
    <property type="entry name" value="FATC_dom"/>
</dbReference>
<dbReference type="PROSITE" id="PS00916">
    <property type="entry name" value="PI3_4_KINASE_2"/>
    <property type="match status" value="1"/>
</dbReference>
<dbReference type="SMART" id="SM00146">
    <property type="entry name" value="PI3Kc"/>
    <property type="match status" value="1"/>
</dbReference>
<dbReference type="InterPro" id="IPR000086">
    <property type="entry name" value="NUDIX_hydrolase_dom"/>
</dbReference>
<keyword evidence="7" id="KW-0067">ATP-binding</keyword>
<dbReference type="Gene3D" id="3.90.79.10">
    <property type="entry name" value="Nucleoside Triphosphate Pyrophosphohydrolase"/>
    <property type="match status" value="1"/>
</dbReference>
<feature type="compositionally biased region" description="Low complexity" evidence="10">
    <location>
        <begin position="617"/>
        <end position="626"/>
    </location>
</feature>
<evidence type="ECO:0000256" key="2">
    <source>
        <dbReference type="ARBA" id="ARBA00012513"/>
    </source>
</evidence>